<keyword evidence="2" id="KW-0238">DNA-binding</keyword>
<dbReference type="InterPro" id="IPR018356">
    <property type="entry name" value="Tscrpt_reg_HTH_DeoR_CS"/>
</dbReference>
<evidence type="ECO:0000259" key="4">
    <source>
        <dbReference type="PROSITE" id="PS51000"/>
    </source>
</evidence>
<dbReference type="GO" id="GO:0003677">
    <property type="term" value="F:DNA binding"/>
    <property type="evidence" value="ECO:0007669"/>
    <property type="project" value="UniProtKB-KW"/>
</dbReference>
<gene>
    <name evidence="5" type="ORF">NRIC_04360</name>
</gene>
<dbReference type="Pfam" id="PF00455">
    <property type="entry name" value="DeoRC"/>
    <property type="match status" value="1"/>
</dbReference>
<protein>
    <submittedName>
        <fullName evidence="5">DeoR family transcriptional regulator</fullName>
    </submittedName>
</protein>
<dbReference type="InterPro" id="IPR001034">
    <property type="entry name" value="DeoR_HTH"/>
</dbReference>
<evidence type="ECO:0000313" key="6">
    <source>
        <dbReference type="Proteomes" id="UP000290567"/>
    </source>
</evidence>
<dbReference type="GO" id="GO:0003700">
    <property type="term" value="F:DNA-binding transcription factor activity"/>
    <property type="evidence" value="ECO:0007669"/>
    <property type="project" value="InterPro"/>
</dbReference>
<dbReference type="InterPro" id="IPR037171">
    <property type="entry name" value="NagB/RpiA_transferase-like"/>
</dbReference>
<dbReference type="InterPro" id="IPR036388">
    <property type="entry name" value="WH-like_DNA-bd_sf"/>
</dbReference>
<dbReference type="SMART" id="SM00420">
    <property type="entry name" value="HTH_DEOR"/>
    <property type="match status" value="1"/>
</dbReference>
<evidence type="ECO:0000256" key="3">
    <source>
        <dbReference type="ARBA" id="ARBA00023163"/>
    </source>
</evidence>
<dbReference type="SUPFAM" id="SSF100950">
    <property type="entry name" value="NagB/RpiA/CoA transferase-like"/>
    <property type="match status" value="1"/>
</dbReference>
<dbReference type="Gene3D" id="3.40.50.1360">
    <property type="match status" value="1"/>
</dbReference>
<dbReference type="Pfam" id="PF08220">
    <property type="entry name" value="HTH_DeoR"/>
    <property type="match status" value="1"/>
</dbReference>
<dbReference type="PANTHER" id="PTHR30363:SF44">
    <property type="entry name" value="AGA OPERON TRANSCRIPTIONAL REPRESSOR-RELATED"/>
    <property type="match status" value="1"/>
</dbReference>
<accession>A0A4P5P433</accession>
<dbReference type="RefSeq" id="WP_146621051.1">
    <property type="nucleotide sequence ID" value="NZ_BJCC01000004.1"/>
</dbReference>
<dbReference type="InterPro" id="IPR014036">
    <property type="entry name" value="DeoR-like_C"/>
</dbReference>
<dbReference type="InterPro" id="IPR050313">
    <property type="entry name" value="Carb_Metab_HTH_regulators"/>
</dbReference>
<dbReference type="Gene3D" id="1.10.10.10">
    <property type="entry name" value="Winged helix-like DNA-binding domain superfamily/Winged helix DNA-binding domain"/>
    <property type="match status" value="1"/>
</dbReference>
<dbReference type="PANTHER" id="PTHR30363">
    <property type="entry name" value="HTH-TYPE TRANSCRIPTIONAL REGULATOR SRLR-RELATED"/>
    <property type="match status" value="1"/>
</dbReference>
<name>A0A4P5P433_9ENTE</name>
<evidence type="ECO:0000256" key="1">
    <source>
        <dbReference type="ARBA" id="ARBA00023015"/>
    </source>
</evidence>
<proteinExistence type="predicted"/>
<evidence type="ECO:0000256" key="2">
    <source>
        <dbReference type="ARBA" id="ARBA00023125"/>
    </source>
</evidence>
<dbReference type="SMART" id="SM01134">
    <property type="entry name" value="DeoRC"/>
    <property type="match status" value="1"/>
</dbReference>
<dbReference type="PROSITE" id="PS00894">
    <property type="entry name" value="HTH_DEOR_1"/>
    <property type="match status" value="1"/>
</dbReference>
<dbReference type="InterPro" id="IPR036390">
    <property type="entry name" value="WH_DNA-bd_sf"/>
</dbReference>
<evidence type="ECO:0000313" key="5">
    <source>
        <dbReference type="EMBL" id="GCF92545.1"/>
    </source>
</evidence>
<reference evidence="6" key="1">
    <citation type="submission" date="2019-02" db="EMBL/GenBank/DDBJ databases">
        <title>Draft genome sequence of Enterococcus sp. Gos25-1.</title>
        <authorList>
            <person name="Tanaka N."/>
            <person name="Shiwa Y."/>
            <person name="Fujita N."/>
        </authorList>
    </citation>
    <scope>NUCLEOTIDE SEQUENCE [LARGE SCALE GENOMIC DNA]</scope>
    <source>
        <strain evidence="6">Gos25-1</strain>
    </source>
</reference>
<feature type="domain" description="HTH deoR-type" evidence="4">
    <location>
        <begin position="3"/>
        <end position="58"/>
    </location>
</feature>
<dbReference type="SUPFAM" id="SSF46785">
    <property type="entry name" value="Winged helix' DNA-binding domain"/>
    <property type="match status" value="1"/>
</dbReference>
<sequence>MNSEARRDLIIKELEENHTVKILELSQQLKVTRETIRKDLYYLEKKGLIKKVHGGAVLEISNQETDYEKRKSEFHDEKQTIAKRAAAYIEEGDTVYLDYGTTTLALAKEIAKMKNITVVTNTIPIVNLLLKNKSIQLIMPGGIVRNNESSLYGPFASNNIKEIYVSIGFFGCSGIDLERGLTSHHTGENVVSKEMIEHSQTTIILADHSKFGTVAFNKTASFDQIDIVITDRSRSKDEQQQFAQQGVELIDHHIEE</sequence>
<comment type="caution">
    <text evidence="5">The sequence shown here is derived from an EMBL/GenBank/DDBJ whole genome shotgun (WGS) entry which is preliminary data.</text>
</comment>
<dbReference type="Proteomes" id="UP000290567">
    <property type="component" value="Unassembled WGS sequence"/>
</dbReference>
<dbReference type="OrthoDB" id="9798651at2"/>
<keyword evidence="3" id="KW-0804">Transcription</keyword>
<dbReference type="AlphaFoldDB" id="A0A4P5P433"/>
<dbReference type="PRINTS" id="PR00037">
    <property type="entry name" value="HTHLACR"/>
</dbReference>
<organism evidence="5 6">
    <name type="scientific">Enterococcus florum</name>
    <dbReference type="NCBI Taxonomy" id="2480627"/>
    <lineage>
        <taxon>Bacteria</taxon>
        <taxon>Bacillati</taxon>
        <taxon>Bacillota</taxon>
        <taxon>Bacilli</taxon>
        <taxon>Lactobacillales</taxon>
        <taxon>Enterococcaceae</taxon>
        <taxon>Enterococcus</taxon>
    </lineage>
</organism>
<keyword evidence="1" id="KW-0805">Transcription regulation</keyword>
<dbReference type="EMBL" id="BJCC01000004">
    <property type="protein sequence ID" value="GCF92545.1"/>
    <property type="molecule type" value="Genomic_DNA"/>
</dbReference>
<keyword evidence="6" id="KW-1185">Reference proteome</keyword>
<dbReference type="PROSITE" id="PS51000">
    <property type="entry name" value="HTH_DEOR_2"/>
    <property type="match status" value="1"/>
</dbReference>